<sequence length="505" mass="56651">MNILDRLFRRTASAVRRRPGARFSRNFFDSASTDRLTQSWSTTPVSADEVVRRNYTSLVARSRHEADNNDYAKKFVRLCVQNIVGPKGVLLQAQARDFDGNLDNSANDALEDAWDRWGAAKSCDIGGQLSWRALQSLCITSAARDGEFFIKMVHGPDAGPWGFALQVIDPTRCPVHLDQDHRTGGSFIRQGIEFNMSGRPLAYYFMTTDDGRPDYSVEGKNYRRIPASEIIHGFLPDIVGQKRGLPWMATSLWRLHMLKEFEHAALVNARTAAAKCGFFKHEFETGDTLDENEELYMEAKAGVFQELPAGVSFQEWNPSYPRGEFHSFQKAMLRGAASGMGVAYNNLANDLEGVNYSSIRQGTLDEREHWKWLQEWLIETLHEPVFKAWLPKALLHGVAMENGGTLRPDRLEKYSRVAWQPRRWQWIDPAADIKAAIAAKNNMLSSPSQIIREQGRDPDSVWREIARDICAMEAAGIPKEYIGSAIGLALGAPTQAGAGKTGEPE</sequence>
<dbReference type="RefSeq" id="WP_066134976.1">
    <property type="nucleotide sequence ID" value="NZ_CP014525.1"/>
</dbReference>
<proteinExistence type="predicted"/>
<dbReference type="Proteomes" id="UP000076066">
    <property type="component" value="Chromosome"/>
</dbReference>
<organism evidence="1 2">
    <name type="scientific">Haematospirillum jordaniae</name>
    <dbReference type="NCBI Taxonomy" id="1549855"/>
    <lineage>
        <taxon>Bacteria</taxon>
        <taxon>Pseudomonadati</taxon>
        <taxon>Pseudomonadota</taxon>
        <taxon>Alphaproteobacteria</taxon>
        <taxon>Rhodospirillales</taxon>
        <taxon>Novispirillaceae</taxon>
        <taxon>Haematospirillum</taxon>
    </lineage>
</organism>
<evidence type="ECO:0000313" key="1">
    <source>
        <dbReference type="EMBL" id="AMW34895.1"/>
    </source>
</evidence>
<keyword evidence="2" id="KW-1185">Reference proteome</keyword>
<evidence type="ECO:0008006" key="3">
    <source>
        <dbReference type="Google" id="ProtNLM"/>
    </source>
</evidence>
<accession>A0A143DDW0</accession>
<dbReference type="GeneID" id="53316813"/>
<dbReference type="Pfam" id="PF05136">
    <property type="entry name" value="Phage_portal_2"/>
    <property type="match status" value="1"/>
</dbReference>
<dbReference type="GO" id="GO:0005198">
    <property type="term" value="F:structural molecule activity"/>
    <property type="evidence" value="ECO:0007669"/>
    <property type="project" value="InterPro"/>
</dbReference>
<gene>
    <name evidence="1" type="ORF">AY555_06545</name>
</gene>
<dbReference type="EMBL" id="CP014525">
    <property type="protein sequence ID" value="AMW34895.1"/>
    <property type="molecule type" value="Genomic_DNA"/>
</dbReference>
<dbReference type="GO" id="GO:0019068">
    <property type="term" value="P:virion assembly"/>
    <property type="evidence" value="ECO:0007669"/>
    <property type="project" value="InterPro"/>
</dbReference>
<dbReference type="InterPro" id="IPR006429">
    <property type="entry name" value="Phage_lambda_portal"/>
</dbReference>
<name>A0A143DDW0_9PROT</name>
<dbReference type="STRING" id="1549855.AY555_06545"/>
<dbReference type="KEGG" id="hjo:AY555_06545"/>
<evidence type="ECO:0000313" key="2">
    <source>
        <dbReference type="Proteomes" id="UP000076066"/>
    </source>
</evidence>
<protein>
    <recommendedName>
        <fullName evidence="3">Portal protein</fullName>
    </recommendedName>
</protein>
<dbReference type="NCBIfam" id="TIGR01539">
    <property type="entry name" value="portal_lambda"/>
    <property type="match status" value="1"/>
</dbReference>
<dbReference type="OrthoDB" id="9770450at2"/>
<reference evidence="1 2" key="1">
    <citation type="submission" date="2016-02" db="EMBL/GenBank/DDBJ databases">
        <title>Complete Genome of H5569, the type strain of the newly described species Haematospirillium jordaniae.</title>
        <authorList>
            <person name="Nicholson A.C."/>
            <person name="Humrighouse B.W."/>
            <person name="Loparov V."/>
            <person name="McQuiston J.R."/>
        </authorList>
    </citation>
    <scope>NUCLEOTIDE SEQUENCE [LARGE SCALE GENOMIC DNA]</scope>
    <source>
        <strain evidence="1 2">H5569</strain>
    </source>
</reference>
<dbReference type="AlphaFoldDB" id="A0A143DDW0"/>